<evidence type="ECO:0000313" key="1">
    <source>
        <dbReference type="EMBL" id="MFB6489709.1"/>
    </source>
</evidence>
<evidence type="ECO:0000313" key="2">
    <source>
        <dbReference type="Proteomes" id="UP000033636"/>
    </source>
</evidence>
<dbReference type="EMBL" id="JZWT02000001">
    <property type="protein sequence ID" value="MFB6489709.1"/>
    <property type="molecule type" value="Genomic_DNA"/>
</dbReference>
<protein>
    <submittedName>
        <fullName evidence="1">MFS transporter</fullName>
    </submittedName>
</protein>
<organism evidence="1 2">
    <name type="scientific">Thermoproteus sp. AZ2</name>
    <dbReference type="NCBI Taxonomy" id="1609232"/>
    <lineage>
        <taxon>Archaea</taxon>
        <taxon>Thermoproteota</taxon>
        <taxon>Thermoprotei</taxon>
        <taxon>Thermoproteales</taxon>
        <taxon>Thermoproteaceae</taxon>
        <taxon>Thermoproteus</taxon>
    </lineage>
</organism>
<accession>A0ACC6UYZ8</accession>
<dbReference type="Proteomes" id="UP000033636">
    <property type="component" value="Unassembled WGS sequence"/>
</dbReference>
<reference evidence="1" key="1">
    <citation type="submission" date="2024-07" db="EMBL/GenBank/DDBJ databases">
        <title>Metagenome and Metagenome-Assembled Genomes of Archaea from a hot spring from the geothermal field of Los Azufres, Mexico.</title>
        <authorList>
            <person name="Marin-Paredes R."/>
            <person name="Martinez-Romero E."/>
            <person name="Servin-Garciduenas L.E."/>
        </authorList>
    </citation>
    <scope>NUCLEOTIDE SEQUENCE</scope>
</reference>
<comment type="caution">
    <text evidence="1">The sequence shown here is derived from an EMBL/GenBank/DDBJ whole genome shotgun (WGS) entry which is preliminary data.</text>
</comment>
<gene>
    <name evidence="1" type="ORF">TU35_000420</name>
</gene>
<sequence length="547" mass="57417">MDRKAILINSVMGSLMASMTMSALVIALPAIFRGVGVDPLSPEGFTAMFWLILVYPFVVAISVAIIGRISDMWGKGRAFTVGAVLFTIASLLLGIAPGKGSVALYQLIIYRVLQAIGGSLMFSNSAAIIADVFPPSERGFAQGIIGISFGAGSILGLLIGGVLAVVDWRWVFLVNVPIGAINVLWAYRVVYNVSPGVGRVVVDVPGVAALASSLFLILLGLVFAMLPYGDSLVGWGNPLVWALIAAGLVLLAAIVPIERRAATPIFRLDLFKIRQFSFGVLSAFFLFMAQGANIFVLSLLLQAIYLPLHGIPYEDTPFWAGVYLIPSSIASAAFAPIGGKLLNKLGARVVATVGAVLMAIGFELLAALPMSFSYALFAGIIFLIGMGSGLFMSPNLVSILSSVPSNLRSTASGVRASLQNIGTLMSFAIFMTLIVIGSSAALAPSIRSALIGAGLTAQQADELLAIPPAFALFAAFLGYNPIATLAKMTGASIQPAIYAKITEPQFFASAIAPAMGLGFNYAYHLAAALALMAALLSYFRGREIFIE</sequence>
<proteinExistence type="predicted"/>
<name>A0ACC6UYZ8_9CREN</name>